<evidence type="ECO:0000313" key="8">
    <source>
        <dbReference type="Proteomes" id="UP000190312"/>
    </source>
</evidence>
<dbReference type="SUPFAM" id="SSF53474">
    <property type="entry name" value="alpha/beta-Hydrolases"/>
    <property type="match status" value="1"/>
</dbReference>
<dbReference type="InterPro" id="IPR050654">
    <property type="entry name" value="AChE-related_enzymes"/>
</dbReference>
<evidence type="ECO:0000256" key="1">
    <source>
        <dbReference type="ARBA" id="ARBA00005964"/>
    </source>
</evidence>
<name>A0A1S9D746_ASPOZ</name>
<feature type="domain" description="Carboxylesterase type B" evidence="6">
    <location>
        <begin position="29"/>
        <end position="474"/>
    </location>
</feature>
<dbReference type="Proteomes" id="UP000190312">
    <property type="component" value="Unassembled WGS sequence"/>
</dbReference>
<evidence type="ECO:0000256" key="2">
    <source>
        <dbReference type="ARBA" id="ARBA00022801"/>
    </source>
</evidence>
<feature type="signal peptide" evidence="5">
    <location>
        <begin position="1"/>
        <end position="17"/>
    </location>
</feature>
<reference evidence="7 8" key="1">
    <citation type="submission" date="2016-10" db="EMBL/GenBank/DDBJ databases">
        <title>Genome sequencing of Aspergillus oryzae BCC7051.</title>
        <authorList>
            <person name="Thammarongtham C."/>
            <person name="Vorapreeda T."/>
            <person name="Nookaew I."/>
            <person name="Srisuk T."/>
            <person name="Land M."/>
            <person name="Jeennor S."/>
            <person name="Laoteng K."/>
        </authorList>
    </citation>
    <scope>NUCLEOTIDE SEQUENCE [LARGE SCALE GENOMIC DNA]</scope>
    <source>
        <strain evidence="7 8">BCC7051</strain>
    </source>
</reference>
<feature type="chain" id="PRO_5010544863" evidence="5">
    <location>
        <begin position="18"/>
        <end position="534"/>
    </location>
</feature>
<dbReference type="PANTHER" id="PTHR43918:SF4">
    <property type="entry name" value="CARBOXYLIC ESTER HYDROLASE"/>
    <property type="match status" value="1"/>
</dbReference>
<dbReference type="InterPro" id="IPR029058">
    <property type="entry name" value="AB_hydrolase_fold"/>
</dbReference>
<accession>A0A1S9D746</accession>
<feature type="active site" description="Charge relay system" evidence="4">
    <location>
        <position position="343"/>
    </location>
</feature>
<dbReference type="OMA" id="GAWHGNE"/>
<dbReference type="InterPro" id="IPR002018">
    <property type="entry name" value="CarbesteraseB"/>
</dbReference>
<evidence type="ECO:0000256" key="5">
    <source>
        <dbReference type="SAM" id="SignalP"/>
    </source>
</evidence>
<evidence type="ECO:0000256" key="3">
    <source>
        <dbReference type="ARBA" id="ARBA00023157"/>
    </source>
</evidence>
<dbReference type="eggNOG" id="KOG4389">
    <property type="taxonomic scope" value="Eukaryota"/>
</dbReference>
<evidence type="ECO:0000259" key="6">
    <source>
        <dbReference type="Pfam" id="PF00135"/>
    </source>
</evidence>
<dbReference type="VEuPathDB" id="FungiDB:AO090038000122"/>
<proteinExistence type="inferred from homology"/>
<dbReference type="OrthoDB" id="408631at2759"/>
<dbReference type="PRINTS" id="PR00878">
    <property type="entry name" value="CHOLNESTRASE"/>
</dbReference>
<dbReference type="AlphaFoldDB" id="A0A1S9D746"/>
<comment type="caution">
    <text evidence="7">The sequence shown here is derived from an EMBL/GenBank/DDBJ whole genome shotgun (WGS) entry which is preliminary data.</text>
</comment>
<gene>
    <name evidence="7" type="ORF">OAory_01112420</name>
</gene>
<sequence length="534" mass="56854">MILSLYFGLATITASLASPVSQPLPTAIIDSGVIVGTTTCLPSSTAVVRQYLGVPFGAPPVRFSPPEPVARWSTFYNATQWGTACIQQIGHSGKELFGMLDLPPPANGEGEDCLNLNVFTPEAASAGSKAVLVWFYGGSYMNGATSVNLYDGTSFAANQDVVVVTVNYRTNFFGFPGGDVPATERNLGFLDQRLALDWVQRNIAGLGGDPSKVTIFGESAGGGSVDALITAPPDPVPFRAAIMQSGQSSISMPLNGGAEKYAESWKKLAEFAECPSDNTLECLRKAPALELKQFAENASLSFGPVPDGGVALSATPRLDRLYSSEGNSSIARVPILIGNNADEPKPYIRGVNDTKAYLETLGLGEYVDMILEVYPLGQPGAHNENDRLSLIATDLLMHCPSKVLADDSSKIGIPSYRYFFNASFPNNEAFPGSGAFHAAEIEFVFGTYPKENATQFEHEVSQAMQKAWADFAKDPSQGPGWGEGPMIGVFGDGVKAGMSDEGKKALAAVDSAIMDRRCELYKPLYDQLVLSSSS</sequence>
<dbReference type="PANTHER" id="PTHR43918">
    <property type="entry name" value="ACETYLCHOLINESTERASE"/>
    <property type="match status" value="1"/>
</dbReference>
<evidence type="ECO:0000256" key="4">
    <source>
        <dbReference type="PIRSR" id="PIRSR600997-1"/>
    </source>
</evidence>
<keyword evidence="2" id="KW-0378">Hydrolase</keyword>
<evidence type="ECO:0000313" key="7">
    <source>
        <dbReference type="EMBL" id="OOO04905.1"/>
    </source>
</evidence>
<dbReference type="EMBL" id="MKZY01000010">
    <property type="protein sequence ID" value="OOO04905.1"/>
    <property type="molecule type" value="Genomic_DNA"/>
</dbReference>
<dbReference type="GO" id="GO:0004104">
    <property type="term" value="F:cholinesterase activity"/>
    <property type="evidence" value="ECO:0007669"/>
    <property type="project" value="InterPro"/>
</dbReference>
<dbReference type="Pfam" id="PF00135">
    <property type="entry name" value="COesterase"/>
    <property type="match status" value="1"/>
</dbReference>
<dbReference type="Gene3D" id="3.40.50.1820">
    <property type="entry name" value="alpha/beta hydrolase"/>
    <property type="match status" value="1"/>
</dbReference>
<comment type="similarity">
    <text evidence="1">Belongs to the type-B carboxylesterase/lipase family.</text>
</comment>
<keyword evidence="5" id="KW-0732">Signal</keyword>
<organism evidence="7 8">
    <name type="scientific">Aspergillus oryzae</name>
    <name type="common">Yellow koji mold</name>
    <dbReference type="NCBI Taxonomy" id="5062"/>
    <lineage>
        <taxon>Eukaryota</taxon>
        <taxon>Fungi</taxon>
        <taxon>Dikarya</taxon>
        <taxon>Ascomycota</taxon>
        <taxon>Pezizomycotina</taxon>
        <taxon>Eurotiomycetes</taxon>
        <taxon>Eurotiomycetidae</taxon>
        <taxon>Eurotiales</taxon>
        <taxon>Aspergillaceae</taxon>
        <taxon>Aspergillus</taxon>
        <taxon>Aspergillus subgen. Circumdati</taxon>
    </lineage>
</organism>
<feature type="active site" description="Acyl-ester intermediate" evidence="4">
    <location>
        <position position="219"/>
    </location>
</feature>
<protein>
    <submittedName>
        <fullName evidence="7">Carboxylesterase type B</fullName>
    </submittedName>
</protein>
<feature type="active site" description="Charge relay system" evidence="4">
    <location>
        <position position="437"/>
    </location>
</feature>
<dbReference type="ESTHER" id="aspor-q2u3a3">
    <property type="family name" value="Fungal_carboxylesterase_lipase"/>
</dbReference>
<keyword evidence="3" id="KW-1015">Disulfide bond</keyword>
<dbReference type="InterPro" id="IPR000997">
    <property type="entry name" value="Cholinesterase"/>
</dbReference>